<proteinExistence type="predicted"/>
<sequence>MKSEGGEVNVIYPKRNRDKKKNPNDELDLPNLGRGSVVPQPFLSQPLSQLYETPSSAFPKTSIQHHRLQKPPPTLQIQQTSQRWSHLVGRRPLRRRRRVLSPPLRTLRVQVQLLRDPQGEARRHTQAVVPAVRAAVDGEAVDGEGADEERAGEKKIALFELVDSEGSSRVMRFETARPYRLGNYAATEVRPRRR</sequence>
<evidence type="ECO:0000313" key="2">
    <source>
        <dbReference type="EMBL" id="GFZ18926.1"/>
    </source>
</evidence>
<reference evidence="2 3" key="1">
    <citation type="submission" date="2019-07" db="EMBL/GenBank/DDBJ databases">
        <title>De Novo Assembly of kiwifruit Actinidia rufa.</title>
        <authorList>
            <person name="Sugita-Konishi S."/>
            <person name="Sato K."/>
            <person name="Mori E."/>
            <person name="Abe Y."/>
            <person name="Kisaki G."/>
            <person name="Hamano K."/>
            <person name="Suezawa K."/>
            <person name="Otani M."/>
            <person name="Fukuda T."/>
            <person name="Manabe T."/>
            <person name="Gomi K."/>
            <person name="Tabuchi M."/>
            <person name="Akimitsu K."/>
            <person name="Kataoka I."/>
        </authorList>
    </citation>
    <scope>NUCLEOTIDE SEQUENCE [LARGE SCALE GENOMIC DNA]</scope>
    <source>
        <strain evidence="3">cv. Fuchu</strain>
    </source>
</reference>
<evidence type="ECO:0000313" key="3">
    <source>
        <dbReference type="Proteomes" id="UP000585474"/>
    </source>
</evidence>
<dbReference type="Proteomes" id="UP000585474">
    <property type="component" value="Unassembled WGS sequence"/>
</dbReference>
<dbReference type="EMBL" id="BJWL01000027">
    <property type="protein sequence ID" value="GFZ18926.1"/>
    <property type="molecule type" value="Genomic_DNA"/>
</dbReference>
<comment type="caution">
    <text evidence="2">The sequence shown here is derived from an EMBL/GenBank/DDBJ whole genome shotgun (WGS) entry which is preliminary data.</text>
</comment>
<gene>
    <name evidence="2" type="ORF">Acr_27g0006650</name>
</gene>
<keyword evidence="3" id="KW-1185">Reference proteome</keyword>
<dbReference type="AlphaFoldDB" id="A0A7J0H768"/>
<feature type="region of interest" description="Disordered" evidence="1">
    <location>
        <begin position="1"/>
        <end position="46"/>
    </location>
</feature>
<accession>A0A7J0H768</accession>
<protein>
    <submittedName>
        <fullName evidence="2">RNA-binding CRS1 / YhbY (CRM) domain-containing protein</fullName>
    </submittedName>
</protein>
<organism evidence="2 3">
    <name type="scientific">Actinidia rufa</name>
    <dbReference type="NCBI Taxonomy" id="165716"/>
    <lineage>
        <taxon>Eukaryota</taxon>
        <taxon>Viridiplantae</taxon>
        <taxon>Streptophyta</taxon>
        <taxon>Embryophyta</taxon>
        <taxon>Tracheophyta</taxon>
        <taxon>Spermatophyta</taxon>
        <taxon>Magnoliopsida</taxon>
        <taxon>eudicotyledons</taxon>
        <taxon>Gunneridae</taxon>
        <taxon>Pentapetalae</taxon>
        <taxon>asterids</taxon>
        <taxon>Ericales</taxon>
        <taxon>Actinidiaceae</taxon>
        <taxon>Actinidia</taxon>
    </lineage>
</organism>
<name>A0A7J0H768_9ERIC</name>
<evidence type="ECO:0000256" key="1">
    <source>
        <dbReference type="SAM" id="MobiDB-lite"/>
    </source>
</evidence>